<gene>
    <name evidence="3" type="ORF">J2Z37_004118</name>
</gene>
<dbReference type="SUPFAM" id="SSF52402">
    <property type="entry name" value="Adenine nucleotide alpha hydrolases-like"/>
    <property type="match status" value="1"/>
</dbReference>
<dbReference type="PANTHER" id="PTHR46268">
    <property type="entry name" value="STRESS RESPONSE PROTEIN NHAX"/>
    <property type="match status" value="1"/>
</dbReference>
<dbReference type="InterPro" id="IPR006016">
    <property type="entry name" value="UspA"/>
</dbReference>
<evidence type="ECO:0000313" key="4">
    <source>
        <dbReference type="Proteomes" id="UP001519343"/>
    </source>
</evidence>
<evidence type="ECO:0000259" key="2">
    <source>
        <dbReference type="Pfam" id="PF00582"/>
    </source>
</evidence>
<protein>
    <submittedName>
        <fullName evidence="3">Nucleotide-binding universal stress UspA family protein</fullName>
    </submittedName>
</protein>
<keyword evidence="4" id="KW-1185">Reference proteome</keyword>
<feature type="domain" description="UspA" evidence="2">
    <location>
        <begin position="5"/>
        <end position="142"/>
    </location>
</feature>
<dbReference type="InterPro" id="IPR006015">
    <property type="entry name" value="Universal_stress_UspA"/>
</dbReference>
<sequence>MLCSRILVAYDGSELGNKALKTAIELAKANEKIEMDVLHVVEVPVLYGEFLVAEPNLRETALKYGKETLEQIKDTLDAIPNKTRTFIGEGQPAQTILDHAQANDCDLIVMGSRGLGAFKELFLGSVSHNVAQQSPVPVFIVK</sequence>
<dbReference type="EMBL" id="JAGGKT010000016">
    <property type="protein sequence ID" value="MBP1934101.1"/>
    <property type="molecule type" value="Genomic_DNA"/>
</dbReference>
<evidence type="ECO:0000256" key="1">
    <source>
        <dbReference type="ARBA" id="ARBA00008791"/>
    </source>
</evidence>
<dbReference type="InterPro" id="IPR014729">
    <property type="entry name" value="Rossmann-like_a/b/a_fold"/>
</dbReference>
<dbReference type="RefSeq" id="WP_209812104.1">
    <property type="nucleotide sequence ID" value="NZ_JAGGKT010000016.1"/>
</dbReference>
<dbReference type="Gene3D" id="3.40.50.620">
    <property type="entry name" value="HUPs"/>
    <property type="match status" value="1"/>
</dbReference>
<name>A0ABS4GV05_9BACL</name>
<proteinExistence type="inferred from homology"/>
<dbReference type="Pfam" id="PF00582">
    <property type="entry name" value="Usp"/>
    <property type="match status" value="1"/>
</dbReference>
<reference evidence="3 4" key="1">
    <citation type="submission" date="2021-03" db="EMBL/GenBank/DDBJ databases">
        <title>Genomic Encyclopedia of Type Strains, Phase IV (KMG-IV): sequencing the most valuable type-strain genomes for metagenomic binning, comparative biology and taxonomic classification.</title>
        <authorList>
            <person name="Goeker M."/>
        </authorList>
    </citation>
    <scope>NUCLEOTIDE SEQUENCE [LARGE SCALE GENOMIC DNA]</scope>
    <source>
        <strain evidence="3 4">DSM 24738</strain>
    </source>
</reference>
<organism evidence="3 4">
    <name type="scientific">Ammoniphilus resinae</name>
    <dbReference type="NCBI Taxonomy" id="861532"/>
    <lineage>
        <taxon>Bacteria</taxon>
        <taxon>Bacillati</taxon>
        <taxon>Bacillota</taxon>
        <taxon>Bacilli</taxon>
        <taxon>Bacillales</taxon>
        <taxon>Paenibacillaceae</taxon>
        <taxon>Aneurinibacillus group</taxon>
        <taxon>Ammoniphilus</taxon>
    </lineage>
</organism>
<evidence type="ECO:0000313" key="3">
    <source>
        <dbReference type="EMBL" id="MBP1934101.1"/>
    </source>
</evidence>
<dbReference type="CDD" id="cd00293">
    <property type="entry name" value="USP-like"/>
    <property type="match status" value="1"/>
</dbReference>
<comment type="similarity">
    <text evidence="1">Belongs to the universal stress protein A family.</text>
</comment>
<dbReference type="PRINTS" id="PR01438">
    <property type="entry name" value="UNVRSLSTRESS"/>
</dbReference>
<accession>A0ABS4GV05</accession>
<dbReference type="Proteomes" id="UP001519343">
    <property type="component" value="Unassembled WGS sequence"/>
</dbReference>
<comment type="caution">
    <text evidence="3">The sequence shown here is derived from an EMBL/GenBank/DDBJ whole genome shotgun (WGS) entry which is preliminary data.</text>
</comment>
<dbReference type="PANTHER" id="PTHR46268:SF6">
    <property type="entry name" value="UNIVERSAL STRESS PROTEIN UP12"/>
    <property type="match status" value="1"/>
</dbReference>